<accession>A0ABW1RCY3</accession>
<dbReference type="Pfam" id="PF16745">
    <property type="entry name" value="RsgA_N"/>
    <property type="match status" value="1"/>
</dbReference>
<dbReference type="RefSeq" id="WP_125553057.1">
    <property type="nucleotide sequence ID" value="NZ_JBHSSL010000001.1"/>
</dbReference>
<keyword evidence="7 10" id="KW-0862">Zinc</keyword>
<comment type="subcellular location">
    <subcellularLocation>
        <location evidence="10">Cytoplasm</location>
    </subcellularLocation>
</comment>
<protein>
    <recommendedName>
        <fullName evidence="10">Small ribosomal subunit biogenesis GTPase RsgA</fullName>
        <ecNumber evidence="10">3.6.1.-</ecNumber>
    </recommendedName>
</protein>
<evidence type="ECO:0000256" key="9">
    <source>
        <dbReference type="ARBA" id="ARBA00023134"/>
    </source>
</evidence>
<evidence type="ECO:0000256" key="7">
    <source>
        <dbReference type="ARBA" id="ARBA00022833"/>
    </source>
</evidence>
<keyword evidence="1 10" id="KW-0963">Cytoplasm</keyword>
<feature type="binding site" evidence="10">
    <location>
        <begin position="167"/>
        <end position="175"/>
    </location>
    <ligand>
        <name>GTP</name>
        <dbReference type="ChEBI" id="CHEBI:37565"/>
    </ligand>
</feature>
<keyword evidence="9 10" id="KW-0342">GTP-binding</keyword>
<evidence type="ECO:0000259" key="11">
    <source>
        <dbReference type="PROSITE" id="PS50936"/>
    </source>
</evidence>
<comment type="caution">
    <text evidence="13">The sequence shown here is derived from an EMBL/GenBank/DDBJ whole genome shotgun (WGS) entry which is preliminary data.</text>
</comment>
<dbReference type="EMBL" id="JBHSSL010000001">
    <property type="protein sequence ID" value="MFC6168984.1"/>
    <property type="molecule type" value="Genomic_DNA"/>
</dbReference>
<evidence type="ECO:0000256" key="1">
    <source>
        <dbReference type="ARBA" id="ARBA00022490"/>
    </source>
</evidence>
<dbReference type="PANTHER" id="PTHR32120:SF11">
    <property type="entry name" value="SMALL RIBOSOMAL SUBUNIT BIOGENESIS GTPASE RSGA 1, MITOCHONDRIAL-RELATED"/>
    <property type="match status" value="1"/>
</dbReference>
<dbReference type="InterPro" id="IPR010914">
    <property type="entry name" value="RsgA_GTPase_dom"/>
</dbReference>
<keyword evidence="3 10" id="KW-0479">Metal-binding</keyword>
<dbReference type="PROSITE" id="PS50936">
    <property type="entry name" value="ENGC_GTPASE"/>
    <property type="match status" value="1"/>
</dbReference>
<evidence type="ECO:0000256" key="4">
    <source>
        <dbReference type="ARBA" id="ARBA00022730"/>
    </source>
</evidence>
<dbReference type="NCBIfam" id="TIGR00157">
    <property type="entry name" value="ribosome small subunit-dependent GTPase A"/>
    <property type="match status" value="1"/>
</dbReference>
<dbReference type="CDD" id="cd04466">
    <property type="entry name" value="S1_YloQ_GTPase"/>
    <property type="match status" value="1"/>
</dbReference>
<feature type="binding site" evidence="10">
    <location>
        <position position="253"/>
    </location>
    <ligand>
        <name>Zn(2+)</name>
        <dbReference type="ChEBI" id="CHEBI:29105"/>
    </ligand>
</feature>
<feature type="domain" description="EngC GTPase" evidence="11">
    <location>
        <begin position="72"/>
        <end position="222"/>
    </location>
</feature>
<dbReference type="Gene3D" id="1.10.40.50">
    <property type="entry name" value="Probable gtpase engc, domain 3"/>
    <property type="match status" value="1"/>
</dbReference>
<evidence type="ECO:0000256" key="10">
    <source>
        <dbReference type="HAMAP-Rule" id="MF_01820"/>
    </source>
</evidence>
<dbReference type="PANTHER" id="PTHR32120">
    <property type="entry name" value="SMALL RIBOSOMAL SUBUNIT BIOGENESIS GTPASE RSGA"/>
    <property type="match status" value="1"/>
</dbReference>
<feature type="binding site" evidence="10">
    <location>
        <begin position="112"/>
        <end position="115"/>
    </location>
    <ligand>
        <name>GTP</name>
        <dbReference type="ChEBI" id="CHEBI:37565"/>
    </ligand>
</feature>
<evidence type="ECO:0000259" key="12">
    <source>
        <dbReference type="PROSITE" id="PS51721"/>
    </source>
</evidence>
<dbReference type="Pfam" id="PF03193">
    <property type="entry name" value="RsgA_GTPase"/>
    <property type="match status" value="1"/>
</dbReference>
<dbReference type="SUPFAM" id="SSF52540">
    <property type="entry name" value="P-loop containing nucleoside triphosphate hydrolases"/>
    <property type="match status" value="1"/>
</dbReference>
<dbReference type="InterPro" id="IPR030378">
    <property type="entry name" value="G_CP_dom"/>
</dbReference>
<dbReference type="InterPro" id="IPR031944">
    <property type="entry name" value="RsgA_N"/>
</dbReference>
<keyword evidence="8 10" id="KW-0694">RNA-binding</keyword>
<feature type="domain" description="CP-type G" evidence="12">
    <location>
        <begin position="63"/>
        <end position="224"/>
    </location>
</feature>
<evidence type="ECO:0000256" key="6">
    <source>
        <dbReference type="ARBA" id="ARBA00022801"/>
    </source>
</evidence>
<gene>
    <name evidence="10 13" type="primary">rsgA</name>
    <name evidence="13" type="ORF">ACFQGP_00075</name>
</gene>
<evidence type="ECO:0000256" key="5">
    <source>
        <dbReference type="ARBA" id="ARBA00022741"/>
    </source>
</evidence>
<reference evidence="14" key="1">
    <citation type="journal article" date="2019" name="Int. J. Syst. Evol. Microbiol.">
        <title>The Global Catalogue of Microorganisms (GCM) 10K type strain sequencing project: providing services to taxonomists for standard genome sequencing and annotation.</title>
        <authorList>
            <consortium name="The Broad Institute Genomics Platform"/>
            <consortium name="The Broad Institute Genome Sequencing Center for Infectious Disease"/>
            <person name="Wu L."/>
            <person name="Ma J."/>
        </authorList>
    </citation>
    <scope>NUCLEOTIDE SEQUENCE [LARGE SCALE GENOMIC DNA]</scope>
    <source>
        <strain evidence="14">CCM 8904</strain>
    </source>
</reference>
<keyword evidence="5 10" id="KW-0547">Nucleotide-binding</keyword>
<name>A0ABW1RCY3_9LACO</name>
<keyword evidence="2 10" id="KW-0690">Ribosome biogenesis</keyword>
<dbReference type="HAMAP" id="MF_01820">
    <property type="entry name" value="GTPase_RsgA"/>
    <property type="match status" value="1"/>
</dbReference>
<dbReference type="CDD" id="cd01854">
    <property type="entry name" value="YjeQ_EngC"/>
    <property type="match status" value="1"/>
</dbReference>
<feature type="binding site" evidence="10">
    <location>
        <position position="261"/>
    </location>
    <ligand>
        <name>Zn(2+)</name>
        <dbReference type="ChEBI" id="CHEBI:29105"/>
    </ligand>
</feature>
<evidence type="ECO:0000256" key="3">
    <source>
        <dbReference type="ARBA" id="ARBA00022723"/>
    </source>
</evidence>
<evidence type="ECO:0000256" key="2">
    <source>
        <dbReference type="ARBA" id="ARBA00022517"/>
    </source>
</evidence>
<dbReference type="SUPFAM" id="SSF50249">
    <property type="entry name" value="Nucleic acid-binding proteins"/>
    <property type="match status" value="1"/>
</dbReference>
<comment type="function">
    <text evidence="10">One of several proteins that assist in the late maturation steps of the functional core of the 30S ribosomal subunit. Helps release RbfA from mature subunits. May play a role in the assembly of ribosomal proteins into the subunit. Circularly permuted GTPase that catalyzes slow GTP hydrolysis, GTPase activity is stimulated by the 30S ribosomal subunit.</text>
</comment>
<evidence type="ECO:0000313" key="14">
    <source>
        <dbReference type="Proteomes" id="UP001596289"/>
    </source>
</evidence>
<keyword evidence="4 10" id="KW-0699">rRNA-binding</keyword>
<keyword evidence="6 10" id="KW-0378">Hydrolase</keyword>
<comment type="similarity">
    <text evidence="10">Belongs to the TRAFAC class YlqF/YawG GTPase family. RsgA subfamily.</text>
</comment>
<feature type="binding site" evidence="10">
    <location>
        <position position="248"/>
    </location>
    <ligand>
        <name>Zn(2+)</name>
        <dbReference type="ChEBI" id="CHEBI:29105"/>
    </ligand>
</feature>
<proteinExistence type="inferred from homology"/>
<dbReference type="InterPro" id="IPR027417">
    <property type="entry name" value="P-loop_NTPase"/>
</dbReference>
<comment type="cofactor">
    <cofactor evidence="10">
        <name>Zn(2+)</name>
        <dbReference type="ChEBI" id="CHEBI:29105"/>
    </cofactor>
    <text evidence="10">Binds 1 zinc ion per subunit.</text>
</comment>
<dbReference type="Gene3D" id="3.40.50.300">
    <property type="entry name" value="P-loop containing nucleotide triphosphate hydrolases"/>
    <property type="match status" value="1"/>
</dbReference>
<dbReference type="InterPro" id="IPR012340">
    <property type="entry name" value="NA-bd_OB-fold"/>
</dbReference>
<dbReference type="Proteomes" id="UP001596289">
    <property type="component" value="Unassembled WGS sequence"/>
</dbReference>
<evidence type="ECO:0000313" key="13">
    <source>
        <dbReference type="EMBL" id="MFC6168984.1"/>
    </source>
</evidence>
<dbReference type="PROSITE" id="PS51721">
    <property type="entry name" value="G_CP"/>
    <property type="match status" value="1"/>
</dbReference>
<sequence length="301" mass="33630">MAQGQIRKALSGFYYVYSQQKTFQTRGRGNFRKRQLTPLVGDYVEFESTNKDEGYLLKLLPRKNALVRPQVVNVDQAVVVTSCVKPDFSSNLLDRFLIMLEQKNIQPLLYFTKGDLLAAAAQAKIAPIVAYYQQLGYQTFFDADPFAAAQIQQLTAQFADKLTVFMGQSGAGKSTLLNHIDPELQLKTAAVSESLSRGKHTTRHVELLPLFGGLVADTPGFSSLELSAFELTELPLLFPEFVAAAPDCRFRACQHDQEPGCAVKAQVESGEILASRYENYLQFRTEKKAEKPKYNGKRGKK</sequence>
<dbReference type="Gene3D" id="2.40.50.140">
    <property type="entry name" value="Nucleic acid-binding proteins"/>
    <property type="match status" value="1"/>
</dbReference>
<keyword evidence="14" id="KW-1185">Reference proteome</keyword>
<comment type="subunit">
    <text evidence="10">Monomer. Associates with 30S ribosomal subunit, binds 16S rRNA.</text>
</comment>
<dbReference type="InterPro" id="IPR004881">
    <property type="entry name" value="Ribosome_biogen_GTPase_RsgA"/>
</dbReference>
<feature type="binding site" evidence="10">
    <location>
        <position position="255"/>
    </location>
    <ligand>
        <name>Zn(2+)</name>
        <dbReference type="ChEBI" id="CHEBI:29105"/>
    </ligand>
</feature>
<dbReference type="EC" id="3.6.1.-" evidence="10"/>
<evidence type="ECO:0000256" key="8">
    <source>
        <dbReference type="ARBA" id="ARBA00022884"/>
    </source>
</evidence>
<organism evidence="13 14">
    <name type="scientific">Loigolactobacillus jiayinensis</name>
    <dbReference type="NCBI Taxonomy" id="2486016"/>
    <lineage>
        <taxon>Bacteria</taxon>
        <taxon>Bacillati</taxon>
        <taxon>Bacillota</taxon>
        <taxon>Bacilli</taxon>
        <taxon>Lactobacillales</taxon>
        <taxon>Lactobacillaceae</taxon>
        <taxon>Loigolactobacillus</taxon>
    </lineage>
</organism>